<protein>
    <submittedName>
        <fullName evidence="4">Prophage endopeptidase tail</fullName>
    </submittedName>
</protein>
<proteinExistence type="predicted"/>
<gene>
    <name evidence="4" type="ORF">CLLU_22740</name>
</gene>
<reference evidence="4 5" key="1">
    <citation type="submission" date="2018-03" db="EMBL/GenBank/DDBJ databases">
        <title>Genome sequence of Clostridium luticellarii DSM 29923.</title>
        <authorList>
            <person name="Poehlein A."/>
            <person name="Daniel R."/>
        </authorList>
    </citation>
    <scope>NUCLEOTIDE SEQUENCE [LARGE SCALE GENOMIC DNA]</scope>
    <source>
        <strain evidence="4 5">DSM 29923</strain>
    </source>
</reference>
<dbReference type="Gene3D" id="2.60.120.260">
    <property type="entry name" value="Galactose-binding domain-like"/>
    <property type="match status" value="2"/>
</dbReference>
<comment type="caution">
    <text evidence="4">The sequence shown here is derived from an EMBL/GenBank/DDBJ whole genome shotgun (WGS) entry which is preliminary data.</text>
</comment>
<dbReference type="EMBL" id="PVXP01000034">
    <property type="protein sequence ID" value="PRR84735.1"/>
    <property type="molecule type" value="Genomic_DNA"/>
</dbReference>
<organism evidence="4 5">
    <name type="scientific">Clostridium luticellarii</name>
    <dbReference type="NCBI Taxonomy" id="1691940"/>
    <lineage>
        <taxon>Bacteria</taxon>
        <taxon>Bacillati</taxon>
        <taxon>Bacillota</taxon>
        <taxon>Clostridia</taxon>
        <taxon>Eubacteriales</taxon>
        <taxon>Clostridiaceae</taxon>
        <taxon>Clostridium</taxon>
    </lineage>
</organism>
<evidence type="ECO:0000313" key="4">
    <source>
        <dbReference type="EMBL" id="PRR84735.1"/>
    </source>
</evidence>
<feature type="domain" description="Tail spike" evidence="3">
    <location>
        <begin position="111"/>
        <end position="334"/>
    </location>
</feature>
<dbReference type="NCBIfam" id="TIGR01665">
    <property type="entry name" value="put_anti_recept"/>
    <property type="match status" value="1"/>
</dbReference>
<dbReference type="Gene3D" id="2.160.20.80">
    <property type="entry name" value="E3 ubiquitin-protein ligase SopA"/>
    <property type="match status" value="1"/>
</dbReference>
<dbReference type="InterPro" id="IPR053336">
    <property type="entry name" value="Rhoptry_Surface_Assoc"/>
</dbReference>
<evidence type="ECO:0000256" key="1">
    <source>
        <dbReference type="ARBA" id="ARBA00022801"/>
    </source>
</evidence>
<evidence type="ECO:0000313" key="5">
    <source>
        <dbReference type="Proteomes" id="UP000237798"/>
    </source>
</evidence>
<keyword evidence="1" id="KW-0378">Hydrolase</keyword>
<dbReference type="InterPro" id="IPR008979">
    <property type="entry name" value="Galactose-bd-like_sf"/>
</dbReference>
<dbReference type="InterPro" id="IPR010572">
    <property type="entry name" value="Tail_dom"/>
</dbReference>
<dbReference type="SUPFAM" id="SSF49785">
    <property type="entry name" value="Galactose-binding domain-like"/>
    <property type="match status" value="1"/>
</dbReference>
<dbReference type="SUPFAM" id="SSF141571">
    <property type="entry name" value="Pentapeptide repeat-like"/>
    <property type="match status" value="1"/>
</dbReference>
<dbReference type="Pfam" id="PF02018">
    <property type="entry name" value="CBM_4_9"/>
    <property type="match status" value="1"/>
</dbReference>
<feature type="domain" description="CBM-cenC" evidence="2">
    <location>
        <begin position="645"/>
        <end position="720"/>
    </location>
</feature>
<dbReference type="PANTHER" id="PTHR37320:SF1">
    <property type="entry name" value="RHOPTRY SURFACE PROTEIN CERLI2"/>
    <property type="match status" value="1"/>
</dbReference>
<dbReference type="Pfam" id="PF06605">
    <property type="entry name" value="Prophage_tail"/>
    <property type="match status" value="1"/>
</dbReference>
<dbReference type="InterPro" id="IPR003305">
    <property type="entry name" value="CenC_carb-bd"/>
</dbReference>
<sequence>MLYNDSGSPIGVLPNAKEIKRTQSTSGTDTLEFQYPIYSYYGTNEEILDDMSSQIHCQYFIETEDQKYVIKKVNPQNGILYVTATVYLDELTNTTNLAFSRPDEYLGVLVTNALNGTGWGHYSSINTEQRSLAMKTSTALDIVKKVAELFMTDLKFDAKNKIVHLDRDVSENKGVFFDDKINLISLNLTEDTEDLVTRLIPIGKDNLDITEVNDGLSYVENHQYTAQDITAYWASDQYTNAEDLKEDAIRKLSILSQPKITFDVNVLDLARIAEVNRWADKYDEFEYNLGDTITIMDRRNQIRRTARIVQMVTYPENPSKNTLQLDSEYTLMEDYFDRITKVDEQLSDITTATGEVNGDKIDGVSGDKVDSIDWTKVQNVQIVTAQIGDAQITNAKIKDAEITTAKIGDAQITAAKIKDAEITTAKIQDASITDAKIHDLSADKITAGTIDANFIRVINLNADWINAGTINANLIGARTITADKIAANSITATEMKTGTITADSGIIADAAIGNAQIQNLAVTGAKIASATIDTANIKNGAITNALIGTSAINTVQIADGSITDAKIVGLTASKITAGTLDAGTIDVINLNASNITVGTINGQQIAPGAIDLNHLGADVTGEIDSKATQEDINTSIDGIEIGGRNLIRNSDFSDGISNWGHYGNHTASLDTDIQYNGINSIKIVASGGGGSGHNIGIKVIGGIKNGQQYSLTFYAKGSVGDEVLHTELWGGIGQSVVNVTSDWQKYIINTLKGSTSTQGLYFWLTQAGTVNITLAKLEEGNKATDWTPAPEDIQQQFTDLNTDLQAIGTTANGKNSIYRQATQPTGGAYTDGDIWFDTANDNRVNVYDGASWVLNGLGNTAISNLDAGKITTGTLSADRIAANSIGGDKITANSIAVNKVTSDFGKNLDISSNAGLILAVDSIQIGGRNLLLNSNFANGFIHWKNNGATYTIMSDDIFGQCCKVVAPAANKGIYQYFSSDTETINNYTISGWLKADTATTINFGRDYAQNAVSITTEWQRFMITISSNTKLGVIAYSRAGLETFYIANVKVERGNKATDWTPAPEDIDAAISLKVSQTDYTGNTIASLINQTATTVTIDAGKINLNGYVTVSSLQSGGSTIIDGSRIRTGTLDASLATIINLNASNINAGLLQGNLIAGSTITGDKIVAEAITSREIASKTITANEIASNTITAAQMKTGTITAASGVIGSIDASVITTGTLDASKINVTNLVAHQLQVTQTNSEVVTIDAQDRAFVDNNIWCRYGQIDKQRDNITSYTDWITYNDGTQVALTDSDGWDWIKDTSTTKAFGAGTGKYPFFIFRFNLVAEYNRIHGGTLDSTGITALANAIDSITFNWAAKATDADLNTLSLNMGIWNPNYERNFSGFIIASPDSTTIRAETVTQDANPQDYQYIKNVLSSDGYIYLYAMCNSEESRIEVNVLQFTVHLKTYSDTIVAYGTTLVDAMPDINGGRIYVYNNSGDKNVTIGSSGFAASNRGGTLILHDNDESHKVEMGISSQYDAGLINVYGSSTDYAATLYANNQGNGPTVYLKNGTDYSALTSSDLYVERNQIVSNGHLYHIGRGSVAYSTSITLSSNSTTTITHSLGYYPIVQLDGNTGNNVLTVYHNSTSQITIRNYSSGGNSWSGTVRLY</sequence>
<accession>A0A2T0BLI1</accession>
<dbReference type="PANTHER" id="PTHR37320">
    <property type="entry name" value="AG-1 BLOOD STAGE MEMBRANE PROTEIN HOMOLOGUE"/>
    <property type="match status" value="1"/>
</dbReference>
<keyword evidence="5" id="KW-1185">Reference proteome</keyword>
<dbReference type="GO" id="GO:0016798">
    <property type="term" value="F:hydrolase activity, acting on glycosyl bonds"/>
    <property type="evidence" value="ECO:0007669"/>
    <property type="project" value="InterPro"/>
</dbReference>
<evidence type="ECO:0000259" key="3">
    <source>
        <dbReference type="Pfam" id="PF06605"/>
    </source>
</evidence>
<dbReference type="InterPro" id="IPR007119">
    <property type="entry name" value="Phage_tail_spike_N"/>
</dbReference>
<evidence type="ECO:0000259" key="2">
    <source>
        <dbReference type="Pfam" id="PF02018"/>
    </source>
</evidence>
<dbReference type="Proteomes" id="UP000237798">
    <property type="component" value="Unassembled WGS sequence"/>
</dbReference>
<name>A0A2T0BLI1_9CLOT</name>